<dbReference type="RefSeq" id="XP_047777310.1">
    <property type="nucleotide sequence ID" value="XM_047927598.1"/>
</dbReference>
<feature type="region of interest" description="Disordered" evidence="1">
    <location>
        <begin position="421"/>
        <end position="543"/>
    </location>
</feature>
<evidence type="ECO:0000313" key="3">
    <source>
        <dbReference type="EMBL" id="KAH9834824.1"/>
    </source>
</evidence>
<dbReference type="EMBL" id="JADCUA010000014">
    <property type="protein sequence ID" value="KAH9834824.1"/>
    <property type="molecule type" value="Genomic_DNA"/>
</dbReference>
<sequence length="613" mass="68710">MEHRTPRSGQLHHYLPRFVARGWLQEVKKVTSVGKKSNGGRNKGRQRPQEYKQELINSYDIQSDELHLGTTDLGKTFGIVDMYKDHDADLTDAYRVEKAFAKLEGDVARIFRVLEAAEHRGRSSVELVRSDLNILRKFLFLTFYRNGNHSRQFIENHFDPNTAKMVEEYRVQNGLADSRAVWLRQLSLLLEDEHWEVAHDERLLWTARVDYKYDAWDMKTGFYRAPPDTEFILTEDGLGLGEGRATPMHAMHDMLSPGAPSPSYVVLTQTFPITPKLVIILRSKLMGFYTSFFHDIAQTPSKTTYIPPLPRNSYDWVKSRDEMTAEDLKEEEDFSERGLLNGQFLHSRLKDRFDFAIDTLTVDQAQRVNTLLLTHCRETISFRTPACLLRSIAAFEKDRQLTTERKDRYASLKAKLAAIQVPSPSTPVPTSAPPGSPGMSMSPSPPPPQPVSTSPDHPSASRHQDPETLPLEMSMPGLRGAFKKQKARAVPTPDSPNTSVSEPLSLPVVVPSEQGHSGETTTGPPLSGVSSPPVPIPDSPDTSVSEHLFLPVPSEQDHYTTEPPHSEVSSSLSAAGAQTMLTNVVEPLIVCLIACLILYFFPLSSLRAYFSGY</sequence>
<dbReference type="InterPro" id="IPR025332">
    <property type="entry name" value="DUF4238"/>
</dbReference>
<feature type="transmembrane region" description="Helical" evidence="2">
    <location>
        <begin position="587"/>
        <end position="610"/>
    </location>
</feature>
<keyword evidence="2" id="KW-0472">Membrane</keyword>
<evidence type="ECO:0000256" key="1">
    <source>
        <dbReference type="SAM" id="MobiDB-lite"/>
    </source>
</evidence>
<keyword evidence="2" id="KW-0812">Transmembrane</keyword>
<gene>
    <name evidence="3" type="ORF">C8Q71DRAFT_859185</name>
</gene>
<proteinExistence type="predicted"/>
<dbReference type="GeneID" id="72008330"/>
<organism evidence="3 4">
    <name type="scientific">Rhodofomes roseus</name>
    <dbReference type="NCBI Taxonomy" id="34475"/>
    <lineage>
        <taxon>Eukaryota</taxon>
        <taxon>Fungi</taxon>
        <taxon>Dikarya</taxon>
        <taxon>Basidiomycota</taxon>
        <taxon>Agaricomycotina</taxon>
        <taxon>Agaricomycetes</taxon>
        <taxon>Polyporales</taxon>
        <taxon>Rhodofomes</taxon>
    </lineage>
</organism>
<protein>
    <recommendedName>
        <fullName evidence="5">DUF4238 domain-containing protein</fullName>
    </recommendedName>
</protein>
<comment type="caution">
    <text evidence="3">The sequence shown here is derived from an EMBL/GenBank/DDBJ whole genome shotgun (WGS) entry which is preliminary data.</text>
</comment>
<reference evidence="3 4" key="1">
    <citation type="journal article" date="2021" name="Environ. Microbiol.">
        <title>Gene family expansions and transcriptome signatures uncover fungal adaptations to wood decay.</title>
        <authorList>
            <person name="Hage H."/>
            <person name="Miyauchi S."/>
            <person name="Viragh M."/>
            <person name="Drula E."/>
            <person name="Min B."/>
            <person name="Chaduli D."/>
            <person name="Navarro D."/>
            <person name="Favel A."/>
            <person name="Norest M."/>
            <person name="Lesage-Meessen L."/>
            <person name="Balint B."/>
            <person name="Merenyi Z."/>
            <person name="de Eugenio L."/>
            <person name="Morin E."/>
            <person name="Martinez A.T."/>
            <person name="Baldrian P."/>
            <person name="Stursova M."/>
            <person name="Martinez M.J."/>
            <person name="Novotny C."/>
            <person name="Magnuson J.K."/>
            <person name="Spatafora J.W."/>
            <person name="Maurice S."/>
            <person name="Pangilinan J."/>
            <person name="Andreopoulos W."/>
            <person name="LaButti K."/>
            <person name="Hundley H."/>
            <person name="Na H."/>
            <person name="Kuo A."/>
            <person name="Barry K."/>
            <person name="Lipzen A."/>
            <person name="Henrissat B."/>
            <person name="Riley R."/>
            <person name="Ahrendt S."/>
            <person name="Nagy L.G."/>
            <person name="Grigoriev I.V."/>
            <person name="Martin F."/>
            <person name="Rosso M.N."/>
        </authorList>
    </citation>
    <scope>NUCLEOTIDE SEQUENCE [LARGE SCALE GENOMIC DNA]</scope>
    <source>
        <strain evidence="3 4">CIRM-BRFM 1785</strain>
    </source>
</reference>
<dbReference type="Pfam" id="PF14022">
    <property type="entry name" value="DUF4238"/>
    <property type="match status" value="1"/>
</dbReference>
<keyword evidence="4" id="KW-1185">Reference proteome</keyword>
<dbReference type="Proteomes" id="UP000814176">
    <property type="component" value="Unassembled WGS sequence"/>
</dbReference>
<name>A0ABQ8KBY5_9APHY</name>
<keyword evidence="2" id="KW-1133">Transmembrane helix</keyword>
<feature type="compositionally biased region" description="Low complexity" evidence="1">
    <location>
        <begin position="499"/>
        <end position="513"/>
    </location>
</feature>
<evidence type="ECO:0008006" key="5">
    <source>
        <dbReference type="Google" id="ProtNLM"/>
    </source>
</evidence>
<feature type="region of interest" description="Disordered" evidence="1">
    <location>
        <begin position="31"/>
        <end position="50"/>
    </location>
</feature>
<feature type="compositionally biased region" description="Low complexity" evidence="1">
    <location>
        <begin position="520"/>
        <end position="531"/>
    </location>
</feature>
<accession>A0ABQ8KBY5</accession>
<evidence type="ECO:0000256" key="2">
    <source>
        <dbReference type="SAM" id="Phobius"/>
    </source>
</evidence>
<evidence type="ECO:0000313" key="4">
    <source>
        <dbReference type="Proteomes" id="UP000814176"/>
    </source>
</evidence>
<feature type="compositionally biased region" description="Pro residues" evidence="1">
    <location>
        <begin position="424"/>
        <end position="436"/>
    </location>
</feature>